<dbReference type="PANTHER" id="PTHR40074">
    <property type="entry name" value="O-ACETYLTRANSFERASE WECH"/>
    <property type="match status" value="1"/>
</dbReference>
<comment type="subcellular location">
    <subcellularLocation>
        <location evidence="1">Cell membrane</location>
        <topology evidence="1">Multi-pass membrane protein</topology>
    </subcellularLocation>
</comment>
<dbReference type="GO" id="GO:0009246">
    <property type="term" value="P:enterobacterial common antigen biosynthetic process"/>
    <property type="evidence" value="ECO:0007669"/>
    <property type="project" value="TreeGrafter"/>
</dbReference>
<dbReference type="GO" id="GO:0016413">
    <property type="term" value="F:O-acetyltransferase activity"/>
    <property type="evidence" value="ECO:0007669"/>
    <property type="project" value="TreeGrafter"/>
</dbReference>
<dbReference type="AlphaFoldDB" id="A0A7K1YFY8"/>
<feature type="transmembrane region" description="Helical" evidence="7">
    <location>
        <begin position="174"/>
        <end position="191"/>
    </location>
</feature>
<dbReference type="Proteomes" id="UP000466586">
    <property type="component" value="Unassembled WGS sequence"/>
</dbReference>
<dbReference type="GO" id="GO:0005886">
    <property type="term" value="C:plasma membrane"/>
    <property type="evidence" value="ECO:0007669"/>
    <property type="project" value="UniProtKB-SubCell"/>
</dbReference>
<dbReference type="RefSeq" id="WP_160846236.1">
    <property type="nucleotide sequence ID" value="NZ_WVHT01000012.1"/>
</dbReference>
<keyword evidence="9" id="KW-0808">Transferase</keyword>
<evidence type="ECO:0000313" key="9">
    <source>
        <dbReference type="EMBL" id="MXV53058.1"/>
    </source>
</evidence>
<organism evidence="9 10">
    <name type="scientific">Hufsiella arboris</name>
    <dbReference type="NCBI Taxonomy" id="2695275"/>
    <lineage>
        <taxon>Bacteria</taxon>
        <taxon>Pseudomonadati</taxon>
        <taxon>Bacteroidota</taxon>
        <taxon>Sphingobacteriia</taxon>
        <taxon>Sphingobacteriales</taxon>
        <taxon>Sphingobacteriaceae</taxon>
        <taxon>Hufsiella</taxon>
    </lineage>
</organism>
<keyword evidence="3" id="KW-1003">Cell membrane</keyword>
<protein>
    <submittedName>
        <fullName evidence="9">Acyltransferase family protein</fullName>
    </submittedName>
</protein>
<feature type="transmembrane region" description="Helical" evidence="7">
    <location>
        <begin position="84"/>
        <end position="105"/>
    </location>
</feature>
<dbReference type="Pfam" id="PF01757">
    <property type="entry name" value="Acyl_transf_3"/>
    <property type="match status" value="1"/>
</dbReference>
<feature type="transmembrane region" description="Helical" evidence="7">
    <location>
        <begin position="262"/>
        <end position="285"/>
    </location>
</feature>
<comment type="similarity">
    <text evidence="2">Belongs to the acyltransferase 3 family.</text>
</comment>
<feature type="transmembrane region" description="Helical" evidence="7">
    <location>
        <begin position="150"/>
        <end position="168"/>
    </location>
</feature>
<evidence type="ECO:0000256" key="1">
    <source>
        <dbReference type="ARBA" id="ARBA00004651"/>
    </source>
</evidence>
<gene>
    <name evidence="9" type="ORF">GS399_18970</name>
</gene>
<feature type="transmembrane region" description="Helical" evidence="7">
    <location>
        <begin position="232"/>
        <end position="250"/>
    </location>
</feature>
<sequence length="342" mass="39272">MNNNHLLWVDNAKGIGIVLVVYGHCLRGLSSSTIQLNPSFFSASDLFVYSFHMPLFFILSGLFFEKSLSKRGSLGLIVEKFKTLVYPFIIWSLFQTSAEVLLSKYTNHAITSKELFICLFYPRAHMWFLYALFIINIICIFLDSLLHKNWVWFYVILCLILMNLNINYGPFKKTVMHAVFFGIGIIFARHIDTIKMFKKATYLNLAIITVLFIVSEYLYLNSLLMSKLLLKILLPQLLGSLLIIELSMFLTKKNILGLLGNYSFEIYLAHLIITSGSRIILLKIFNVSNPVIHIIADVTAGLFLPVVIANIARKNQWLSWIFEYPFRKPKTKLKSNTSLSSI</sequence>
<name>A0A7K1YFY8_9SPHI</name>
<evidence type="ECO:0000256" key="6">
    <source>
        <dbReference type="ARBA" id="ARBA00023136"/>
    </source>
</evidence>
<keyword evidence="9" id="KW-0012">Acyltransferase</keyword>
<feature type="transmembrane region" description="Helical" evidence="7">
    <location>
        <begin position="125"/>
        <end position="143"/>
    </location>
</feature>
<dbReference type="EMBL" id="WVHT01000012">
    <property type="protein sequence ID" value="MXV53058.1"/>
    <property type="molecule type" value="Genomic_DNA"/>
</dbReference>
<keyword evidence="4 7" id="KW-0812">Transmembrane</keyword>
<proteinExistence type="inferred from homology"/>
<keyword evidence="10" id="KW-1185">Reference proteome</keyword>
<evidence type="ECO:0000259" key="8">
    <source>
        <dbReference type="Pfam" id="PF01757"/>
    </source>
</evidence>
<accession>A0A7K1YFY8</accession>
<dbReference type="PANTHER" id="PTHR40074:SF2">
    <property type="entry name" value="O-ACETYLTRANSFERASE WECH"/>
    <property type="match status" value="1"/>
</dbReference>
<feature type="transmembrane region" description="Helical" evidence="7">
    <location>
        <begin position="203"/>
        <end position="220"/>
    </location>
</feature>
<feature type="transmembrane region" description="Helical" evidence="7">
    <location>
        <begin position="291"/>
        <end position="312"/>
    </location>
</feature>
<keyword evidence="5 7" id="KW-1133">Transmembrane helix</keyword>
<evidence type="ECO:0000256" key="7">
    <source>
        <dbReference type="SAM" id="Phobius"/>
    </source>
</evidence>
<feature type="transmembrane region" description="Helical" evidence="7">
    <location>
        <begin position="46"/>
        <end position="64"/>
    </location>
</feature>
<evidence type="ECO:0000256" key="4">
    <source>
        <dbReference type="ARBA" id="ARBA00022692"/>
    </source>
</evidence>
<evidence type="ECO:0000256" key="2">
    <source>
        <dbReference type="ARBA" id="ARBA00007400"/>
    </source>
</evidence>
<feature type="domain" description="Acyltransferase 3" evidence="8">
    <location>
        <begin position="7"/>
        <end position="308"/>
    </location>
</feature>
<dbReference type="InterPro" id="IPR002656">
    <property type="entry name" value="Acyl_transf_3_dom"/>
</dbReference>
<reference evidence="9 10" key="1">
    <citation type="submission" date="2019-11" db="EMBL/GenBank/DDBJ databases">
        <title>Pedobacter sp. HMF7647 Genome sequencing and assembly.</title>
        <authorList>
            <person name="Kang H."/>
            <person name="Kim H."/>
            <person name="Joh K."/>
        </authorList>
    </citation>
    <scope>NUCLEOTIDE SEQUENCE [LARGE SCALE GENOMIC DNA]</scope>
    <source>
        <strain evidence="9 10">HMF7647</strain>
    </source>
</reference>
<comment type="caution">
    <text evidence="9">The sequence shown here is derived from an EMBL/GenBank/DDBJ whole genome shotgun (WGS) entry which is preliminary data.</text>
</comment>
<evidence type="ECO:0000256" key="5">
    <source>
        <dbReference type="ARBA" id="ARBA00022989"/>
    </source>
</evidence>
<evidence type="ECO:0000256" key="3">
    <source>
        <dbReference type="ARBA" id="ARBA00022475"/>
    </source>
</evidence>
<keyword evidence="6 7" id="KW-0472">Membrane</keyword>
<evidence type="ECO:0000313" key="10">
    <source>
        <dbReference type="Proteomes" id="UP000466586"/>
    </source>
</evidence>